<feature type="compositionally biased region" description="Low complexity" evidence="1">
    <location>
        <begin position="728"/>
        <end position="760"/>
    </location>
</feature>
<dbReference type="Proteomes" id="UP000076874">
    <property type="component" value="Unassembled WGS sequence"/>
</dbReference>
<feature type="region of interest" description="Disordered" evidence="1">
    <location>
        <begin position="806"/>
        <end position="843"/>
    </location>
</feature>
<feature type="region of interest" description="Disordered" evidence="1">
    <location>
        <begin position="488"/>
        <end position="508"/>
    </location>
</feature>
<feature type="compositionally biased region" description="Pro residues" evidence="1">
    <location>
        <begin position="667"/>
        <end position="685"/>
    </location>
</feature>
<feature type="region of interest" description="Disordered" evidence="1">
    <location>
        <begin position="555"/>
        <end position="767"/>
    </location>
</feature>
<dbReference type="PANTHER" id="PTHR13526">
    <property type="entry name" value="TRANSCRIPTION FACTOR SPT20 HOMOLOG"/>
    <property type="match status" value="1"/>
</dbReference>
<dbReference type="OrthoDB" id="3365616at2759"/>
<keyword evidence="3" id="KW-1185">Reference proteome</keyword>
<evidence type="ECO:0000313" key="3">
    <source>
        <dbReference type="Proteomes" id="UP000076874"/>
    </source>
</evidence>
<dbReference type="GO" id="GO:0000124">
    <property type="term" value="C:SAGA complex"/>
    <property type="evidence" value="ECO:0007669"/>
    <property type="project" value="InterPro"/>
</dbReference>
<protein>
    <recommendedName>
        <fullName evidence="4">Arrestin-like N-terminal domain-containing protein</fullName>
    </recommendedName>
</protein>
<dbReference type="Gene3D" id="2.60.40.640">
    <property type="match status" value="1"/>
</dbReference>
<dbReference type="PANTHER" id="PTHR13526:SF8">
    <property type="entry name" value="TRANSCRIPTION FACTOR SPT20 HOMOLOG"/>
    <property type="match status" value="1"/>
</dbReference>
<dbReference type="InterPro" id="IPR021950">
    <property type="entry name" value="Spt20"/>
</dbReference>
<dbReference type="InterPro" id="IPR014752">
    <property type="entry name" value="Arrestin-like_C"/>
</dbReference>
<evidence type="ECO:0000313" key="2">
    <source>
        <dbReference type="EMBL" id="OAA54792.1"/>
    </source>
</evidence>
<accession>A0A167MV48</accession>
<feature type="compositionally biased region" description="Basic and acidic residues" evidence="1">
    <location>
        <begin position="654"/>
        <end position="664"/>
    </location>
</feature>
<feature type="region of interest" description="Disordered" evidence="1">
    <location>
        <begin position="319"/>
        <end position="342"/>
    </location>
</feature>
<dbReference type="AlphaFoldDB" id="A0A167MV48"/>
<feature type="compositionally biased region" description="Polar residues" evidence="1">
    <location>
        <begin position="608"/>
        <end position="625"/>
    </location>
</feature>
<feature type="compositionally biased region" description="Low complexity" evidence="1">
    <location>
        <begin position="562"/>
        <end position="588"/>
    </location>
</feature>
<dbReference type="GO" id="GO:0006357">
    <property type="term" value="P:regulation of transcription by RNA polymerase II"/>
    <property type="evidence" value="ECO:0007669"/>
    <property type="project" value="TreeGrafter"/>
</dbReference>
<feature type="compositionally biased region" description="Basic residues" evidence="1">
    <location>
        <begin position="325"/>
        <end position="336"/>
    </location>
</feature>
<dbReference type="GO" id="GO:0003712">
    <property type="term" value="F:transcription coregulator activity"/>
    <property type="evidence" value="ECO:0007669"/>
    <property type="project" value="InterPro"/>
</dbReference>
<sequence length="843" mass="92162">MTMRIHLIDPPEYYTNLDTIKGEVRFSLSKPESFGPIVVKLEGESNTSLTLPSVENDDGTWSYKNGPLHDPDPRRTAAGTPPRPTPGTELHEKHKILYQVAQVHPPLKADSVGSPVAILPAGPHVFPFRFKIPFNNSCANPMALARTGGLVDAEGNDDDNDKVNGGSGGGSGPSRFSRSASGIRFMNGSKQLLYRHIKQTLPPSFTGYLGQATIRYFLKATVQRPGLFKENWRHTVDFKFLPIEPPRPAPSSREVFARRPFTFRPRTTPTEAPVSLALPRKKSRFFRSNSASTISLPQQRDPFAPSSLHASPSLMSFFPHDQQHDHHHQNHHHHQQHQPIHALQDDLAPSVQIVAFLPFPAILTCNEPLPLRIVARKLHPSRERVYLTSLDIRLIGTTRLRCQDVQHVKTATWVITTHLGLTIPVCDADDPVNADVVVPNDLWCNKPLPNTVMPSFVTCNVSRDYQLELRVGLSWGLPPLGATTTLASSAPSKALPQSGKRLTKKDEKERKASMKALKAQQVAHLLPQTIILPLILQSIQVYSGIQPNQSLIEAVARHRQQHQQQQQQQPRRPGQHQQQLPQLPQRQGSIYELSAEPPPPAMPPRPNGSASSTLPASPDTTTPSPVSGAELPGFPVIRRRPVPPRFMAQQQREQQQRQNREKFSSPEAPPPPPPPGAGGPEPPSSPLGRFYSSLRRQQPRQQYHLYQQQTIMVDPLYPPQLQPGEDPSSWSLSLSSLSQSPSLSSPSAAANNGSAAAAASHGVAGPPLTPTIASAINAFAFADGDRASFVYEAPPPTYDEAMAEVVSDDAASGSRGSTGDGSGAGRRPAFSGETDVNAVSTFV</sequence>
<dbReference type="CDD" id="cd22952">
    <property type="entry name" value="ART10-like"/>
    <property type="match status" value="1"/>
</dbReference>
<gene>
    <name evidence="2" type="ORF">SPI_08663</name>
</gene>
<feature type="region of interest" description="Disordered" evidence="1">
    <location>
        <begin position="48"/>
        <end position="89"/>
    </location>
</feature>
<name>A0A167MV48_9HYPO</name>
<reference evidence="2 3" key="1">
    <citation type="journal article" date="2016" name="Genome Biol. Evol.">
        <title>Divergent and convergent evolution of fungal pathogenicity.</title>
        <authorList>
            <person name="Shang Y."/>
            <person name="Xiao G."/>
            <person name="Zheng P."/>
            <person name="Cen K."/>
            <person name="Zhan S."/>
            <person name="Wang C."/>
        </authorList>
    </citation>
    <scope>NUCLEOTIDE SEQUENCE [LARGE SCALE GENOMIC DNA]</scope>
    <source>
        <strain evidence="2 3">RCEF 264</strain>
    </source>
</reference>
<evidence type="ECO:0008006" key="4">
    <source>
        <dbReference type="Google" id="ProtNLM"/>
    </source>
</evidence>
<proteinExistence type="predicted"/>
<dbReference type="EMBL" id="AZHD01000022">
    <property type="protein sequence ID" value="OAA54792.1"/>
    <property type="molecule type" value="Genomic_DNA"/>
</dbReference>
<dbReference type="STRING" id="1081102.A0A167MV48"/>
<feature type="region of interest" description="Disordered" evidence="1">
    <location>
        <begin position="150"/>
        <end position="180"/>
    </location>
</feature>
<comment type="caution">
    <text evidence="2">The sequence shown here is derived from an EMBL/GenBank/DDBJ whole genome shotgun (WGS) entry which is preliminary data.</text>
</comment>
<organism evidence="2 3">
    <name type="scientific">Niveomyces insectorum RCEF 264</name>
    <dbReference type="NCBI Taxonomy" id="1081102"/>
    <lineage>
        <taxon>Eukaryota</taxon>
        <taxon>Fungi</taxon>
        <taxon>Dikarya</taxon>
        <taxon>Ascomycota</taxon>
        <taxon>Pezizomycotina</taxon>
        <taxon>Sordariomycetes</taxon>
        <taxon>Hypocreomycetidae</taxon>
        <taxon>Hypocreales</taxon>
        <taxon>Cordycipitaceae</taxon>
        <taxon>Niveomyces</taxon>
    </lineage>
</organism>
<feature type="compositionally biased region" description="Low complexity" evidence="1">
    <location>
        <begin position="694"/>
        <end position="709"/>
    </location>
</feature>
<feature type="compositionally biased region" description="Pro residues" evidence="1">
    <location>
        <begin position="596"/>
        <end position="606"/>
    </location>
</feature>
<evidence type="ECO:0000256" key="1">
    <source>
        <dbReference type="SAM" id="MobiDB-lite"/>
    </source>
</evidence>